<dbReference type="GeneID" id="130462511"/>
<dbReference type="RefSeq" id="XP_056686879.1">
    <property type="nucleotide sequence ID" value="XM_056830901.1"/>
</dbReference>
<protein>
    <submittedName>
        <fullName evidence="2">Uncharacterized mitochondrial protein AtMg00310-like</fullName>
    </submittedName>
</protein>
<sequence length="113" mass="13034">MVLSKAGREIMIKAVAQSLPTYAMSVFKFPSSFCDEMRSLVSQFWWGQKQGERKIHWIAWKKLCRPKEEGGLGFRDFKLFNWALLGKQAWRLLTQPGSLLEQILKAGTTPICR</sequence>
<proteinExistence type="predicted"/>
<name>A0ABM3QU56_SPIOL</name>
<gene>
    <name evidence="2" type="primary">LOC130462511</name>
</gene>
<reference evidence="1" key="1">
    <citation type="journal article" date="2021" name="Nat. Commun.">
        <title>Genomic analyses provide insights into spinach domestication and the genetic basis of agronomic traits.</title>
        <authorList>
            <person name="Cai X."/>
            <person name="Sun X."/>
            <person name="Xu C."/>
            <person name="Sun H."/>
            <person name="Wang X."/>
            <person name="Ge C."/>
            <person name="Zhang Z."/>
            <person name="Wang Q."/>
            <person name="Fei Z."/>
            <person name="Jiao C."/>
            <person name="Wang Q."/>
        </authorList>
    </citation>
    <scope>NUCLEOTIDE SEQUENCE [LARGE SCALE GENOMIC DNA]</scope>
    <source>
        <strain evidence="1">cv. Varoflay</strain>
    </source>
</reference>
<evidence type="ECO:0000313" key="2">
    <source>
        <dbReference type="RefSeq" id="XP_056686879.1"/>
    </source>
</evidence>
<dbReference type="PANTHER" id="PTHR33116">
    <property type="entry name" value="REVERSE TRANSCRIPTASE ZINC-BINDING DOMAIN-CONTAINING PROTEIN-RELATED-RELATED"/>
    <property type="match status" value="1"/>
</dbReference>
<accession>A0ABM3QU56</accession>
<dbReference type="PANTHER" id="PTHR33116:SF86">
    <property type="entry name" value="REVERSE TRANSCRIPTASE DOMAIN-CONTAINING PROTEIN"/>
    <property type="match status" value="1"/>
</dbReference>
<keyword evidence="1" id="KW-1185">Reference proteome</keyword>
<organism evidence="1 2">
    <name type="scientific">Spinacia oleracea</name>
    <name type="common">Spinach</name>
    <dbReference type="NCBI Taxonomy" id="3562"/>
    <lineage>
        <taxon>Eukaryota</taxon>
        <taxon>Viridiplantae</taxon>
        <taxon>Streptophyta</taxon>
        <taxon>Embryophyta</taxon>
        <taxon>Tracheophyta</taxon>
        <taxon>Spermatophyta</taxon>
        <taxon>Magnoliopsida</taxon>
        <taxon>eudicotyledons</taxon>
        <taxon>Gunneridae</taxon>
        <taxon>Pentapetalae</taxon>
        <taxon>Caryophyllales</taxon>
        <taxon>Chenopodiaceae</taxon>
        <taxon>Chenopodioideae</taxon>
        <taxon>Anserineae</taxon>
        <taxon>Spinacia</taxon>
    </lineage>
</organism>
<dbReference type="Proteomes" id="UP000813463">
    <property type="component" value="Chromosome 6"/>
</dbReference>
<evidence type="ECO:0000313" key="1">
    <source>
        <dbReference type="Proteomes" id="UP000813463"/>
    </source>
</evidence>
<reference evidence="2" key="2">
    <citation type="submission" date="2025-08" db="UniProtKB">
        <authorList>
            <consortium name="RefSeq"/>
        </authorList>
    </citation>
    <scope>IDENTIFICATION</scope>
    <source>
        <tissue evidence="2">Leaf</tissue>
    </source>
</reference>